<proteinExistence type="predicted"/>
<comment type="caution">
    <text evidence="5">The sequence shown here is derived from an EMBL/GenBank/DDBJ whole genome shotgun (WGS) entry which is preliminary data.</text>
</comment>
<dbReference type="EMBL" id="QXGE01000696">
    <property type="protein sequence ID" value="KAE9305691.1"/>
    <property type="molecule type" value="Genomic_DNA"/>
</dbReference>
<dbReference type="EMBL" id="QXGF01000610">
    <property type="protein sequence ID" value="KAE8937793.1"/>
    <property type="molecule type" value="Genomic_DNA"/>
</dbReference>
<keyword evidence="1" id="KW-0732">Signal</keyword>
<dbReference type="Proteomes" id="UP000440367">
    <property type="component" value="Unassembled WGS sequence"/>
</dbReference>
<evidence type="ECO:0000313" key="3">
    <source>
        <dbReference type="EMBL" id="KAE9173155.1"/>
    </source>
</evidence>
<reference evidence="6 7" key="1">
    <citation type="submission" date="2018-08" db="EMBL/GenBank/DDBJ databases">
        <title>Genomic investigation of the strawberry pathogen Phytophthora fragariae indicates pathogenicity is determined by transcriptional variation in three key races.</title>
        <authorList>
            <person name="Adams T.M."/>
            <person name="Armitage A.D."/>
            <person name="Sobczyk M.K."/>
            <person name="Bates H.J."/>
            <person name="Dunwell J.M."/>
            <person name="Nellist C.F."/>
            <person name="Harrison R.J."/>
        </authorList>
    </citation>
    <scope>NUCLEOTIDE SEQUENCE [LARGE SCALE GENOMIC DNA]</scope>
    <source>
        <strain evidence="5 8">A4</strain>
        <strain evidence="4 9">BC-1</strain>
        <strain evidence="3 7">NOV-27</strain>
        <strain evidence="2 6">NOV-9</strain>
    </source>
</reference>
<evidence type="ECO:0008006" key="10">
    <source>
        <dbReference type="Google" id="ProtNLM"/>
    </source>
</evidence>
<protein>
    <recommendedName>
        <fullName evidence="10">Secreted protein</fullName>
    </recommendedName>
</protein>
<evidence type="ECO:0000313" key="7">
    <source>
        <dbReference type="Proteomes" id="UP000433483"/>
    </source>
</evidence>
<feature type="signal peptide" evidence="1">
    <location>
        <begin position="1"/>
        <end position="22"/>
    </location>
</feature>
<name>A0A6A4DGV3_9STRA</name>
<gene>
    <name evidence="5" type="ORF">PF001_g12485</name>
    <name evidence="4" type="ORF">PF002_g13600</name>
    <name evidence="3" type="ORF">PF005_g26392</name>
    <name evidence="2" type="ORF">PF009_g12312</name>
</gene>
<organism evidence="5 8">
    <name type="scientific">Phytophthora fragariae</name>
    <dbReference type="NCBI Taxonomy" id="53985"/>
    <lineage>
        <taxon>Eukaryota</taxon>
        <taxon>Sar</taxon>
        <taxon>Stramenopiles</taxon>
        <taxon>Oomycota</taxon>
        <taxon>Peronosporomycetes</taxon>
        <taxon>Peronosporales</taxon>
        <taxon>Peronosporaceae</taxon>
        <taxon>Phytophthora</taxon>
    </lineage>
</organism>
<evidence type="ECO:0000313" key="2">
    <source>
        <dbReference type="EMBL" id="KAE8937793.1"/>
    </source>
</evidence>
<dbReference type="Proteomes" id="UP000433483">
    <property type="component" value="Unassembled WGS sequence"/>
</dbReference>
<dbReference type="Proteomes" id="UP000429523">
    <property type="component" value="Unassembled WGS sequence"/>
</dbReference>
<dbReference type="EMBL" id="QXGD01000695">
    <property type="protein sequence ID" value="KAE9228209.1"/>
    <property type="molecule type" value="Genomic_DNA"/>
</dbReference>
<sequence>MVGWSLAALLLGLSIDNVGVHNCHIDEAQKNRLVVLAEHHSHLQRVALQAELVVNVHPLHPALVVAHHGWTGDNNLLPASQASL</sequence>
<evidence type="ECO:0000313" key="8">
    <source>
        <dbReference type="Proteomes" id="UP000437068"/>
    </source>
</evidence>
<dbReference type="AlphaFoldDB" id="A0A6A4DGV3"/>
<accession>A0A6A4DGV3</accession>
<evidence type="ECO:0000313" key="5">
    <source>
        <dbReference type="EMBL" id="KAE9305691.1"/>
    </source>
</evidence>
<evidence type="ECO:0000313" key="6">
    <source>
        <dbReference type="Proteomes" id="UP000429523"/>
    </source>
</evidence>
<feature type="chain" id="PRO_5036381226" description="Secreted protein" evidence="1">
    <location>
        <begin position="23"/>
        <end position="84"/>
    </location>
</feature>
<keyword evidence="7" id="KW-1185">Reference proteome</keyword>
<evidence type="ECO:0000313" key="4">
    <source>
        <dbReference type="EMBL" id="KAE9228209.1"/>
    </source>
</evidence>
<dbReference type="EMBL" id="QXGB01003043">
    <property type="protein sequence ID" value="KAE9173155.1"/>
    <property type="molecule type" value="Genomic_DNA"/>
</dbReference>
<evidence type="ECO:0000256" key="1">
    <source>
        <dbReference type="SAM" id="SignalP"/>
    </source>
</evidence>
<evidence type="ECO:0000313" key="9">
    <source>
        <dbReference type="Proteomes" id="UP000440367"/>
    </source>
</evidence>
<dbReference type="Proteomes" id="UP000437068">
    <property type="component" value="Unassembled WGS sequence"/>
</dbReference>